<dbReference type="PANTHER" id="PTHR11705:SF143">
    <property type="entry name" value="SLL0236 PROTEIN"/>
    <property type="match status" value="1"/>
</dbReference>
<dbReference type="GO" id="GO:0006508">
    <property type="term" value="P:proteolysis"/>
    <property type="evidence" value="ECO:0007669"/>
    <property type="project" value="UniProtKB-KW"/>
</dbReference>
<accession>A0A7X2V5W3</accession>
<feature type="domain" description="Peptidase M14" evidence="10">
    <location>
        <begin position="42"/>
        <end position="393"/>
    </location>
</feature>
<keyword evidence="9" id="KW-0732">Signal</keyword>
<keyword evidence="5" id="KW-0378">Hydrolase</keyword>
<proteinExistence type="inferred from homology"/>
<reference evidence="11 12" key="1">
    <citation type="journal article" date="2017" name="Int. J. Syst. Evol. Microbiol.">
        <title>Bacillus mangrovi sp. nov., isolated from a sediment sample from a mangrove forest.</title>
        <authorList>
            <person name="Gupta V."/>
            <person name="Singh P.K."/>
            <person name="Korpole S."/>
            <person name="Tanuku N.R.S."/>
            <person name="Pinnaka A.K."/>
        </authorList>
    </citation>
    <scope>NUCLEOTIDE SEQUENCE [LARGE SCALE GENOMIC DNA]</scope>
    <source>
        <strain evidence="11 12">KCTC 33872</strain>
    </source>
</reference>
<protein>
    <recommendedName>
        <fullName evidence="10">Peptidase M14 domain-containing protein</fullName>
    </recommendedName>
</protein>
<dbReference type="PANTHER" id="PTHR11705">
    <property type="entry name" value="PROTEASE FAMILY M14 CARBOXYPEPTIDASE A,B"/>
    <property type="match status" value="1"/>
</dbReference>
<dbReference type="OrthoDB" id="9758209at2"/>
<dbReference type="GO" id="GO:0005615">
    <property type="term" value="C:extracellular space"/>
    <property type="evidence" value="ECO:0007669"/>
    <property type="project" value="TreeGrafter"/>
</dbReference>
<evidence type="ECO:0000256" key="7">
    <source>
        <dbReference type="ARBA" id="ARBA00023049"/>
    </source>
</evidence>
<comment type="caution">
    <text evidence="11">The sequence shown here is derived from an EMBL/GenBank/DDBJ whole genome shotgun (WGS) entry which is preliminary data.</text>
</comment>
<keyword evidence="7" id="KW-0482">Metalloprotease</keyword>
<evidence type="ECO:0000256" key="5">
    <source>
        <dbReference type="ARBA" id="ARBA00022801"/>
    </source>
</evidence>
<keyword evidence="12" id="KW-1185">Reference proteome</keyword>
<evidence type="ECO:0000313" key="11">
    <source>
        <dbReference type="EMBL" id="MTH54840.1"/>
    </source>
</evidence>
<keyword evidence="3" id="KW-0645">Protease</keyword>
<feature type="chain" id="PRO_5031335791" description="Peptidase M14 domain-containing protein" evidence="9">
    <location>
        <begin position="27"/>
        <end position="784"/>
    </location>
</feature>
<dbReference type="EMBL" id="WMIB01000019">
    <property type="protein sequence ID" value="MTH54840.1"/>
    <property type="molecule type" value="Genomic_DNA"/>
</dbReference>
<dbReference type="InterPro" id="IPR057246">
    <property type="entry name" value="CARBOXYPEPT_ZN_1"/>
</dbReference>
<dbReference type="Pfam" id="PF00246">
    <property type="entry name" value="Peptidase_M14"/>
    <property type="match status" value="1"/>
</dbReference>
<evidence type="ECO:0000259" key="10">
    <source>
        <dbReference type="PROSITE" id="PS52035"/>
    </source>
</evidence>
<evidence type="ECO:0000256" key="9">
    <source>
        <dbReference type="SAM" id="SignalP"/>
    </source>
</evidence>
<dbReference type="RefSeq" id="WP_155113352.1">
    <property type="nucleotide sequence ID" value="NZ_WMIB01000019.1"/>
</dbReference>
<keyword evidence="4" id="KW-0479">Metal-binding</keyword>
<gene>
    <name evidence="11" type="ORF">GKZ89_15665</name>
</gene>
<evidence type="ECO:0000256" key="6">
    <source>
        <dbReference type="ARBA" id="ARBA00022833"/>
    </source>
</evidence>
<keyword evidence="6" id="KW-0862">Zinc</keyword>
<dbReference type="Gene3D" id="3.40.630.10">
    <property type="entry name" value="Zn peptidases"/>
    <property type="match status" value="1"/>
</dbReference>
<dbReference type="Proteomes" id="UP000434639">
    <property type="component" value="Unassembled WGS sequence"/>
</dbReference>
<dbReference type="PROSITE" id="PS00132">
    <property type="entry name" value="CARBOXYPEPT_ZN_1"/>
    <property type="match status" value="1"/>
</dbReference>
<dbReference type="PROSITE" id="PS52035">
    <property type="entry name" value="PEPTIDASE_M14"/>
    <property type="match status" value="1"/>
</dbReference>
<evidence type="ECO:0000256" key="8">
    <source>
        <dbReference type="PROSITE-ProRule" id="PRU01379"/>
    </source>
</evidence>
<comment type="similarity">
    <text evidence="2 8">Belongs to the peptidase M14 family.</text>
</comment>
<comment type="cofactor">
    <cofactor evidence="1">
        <name>Zn(2+)</name>
        <dbReference type="ChEBI" id="CHEBI:29105"/>
    </cofactor>
</comment>
<evidence type="ECO:0000256" key="1">
    <source>
        <dbReference type="ARBA" id="ARBA00001947"/>
    </source>
</evidence>
<dbReference type="GO" id="GO:0004181">
    <property type="term" value="F:metallocarboxypeptidase activity"/>
    <property type="evidence" value="ECO:0007669"/>
    <property type="project" value="InterPro"/>
</dbReference>
<dbReference type="SMART" id="SM00631">
    <property type="entry name" value="Zn_pept"/>
    <property type="match status" value="1"/>
</dbReference>
<dbReference type="InterPro" id="IPR000834">
    <property type="entry name" value="Peptidase_M14"/>
</dbReference>
<sequence length="784" mass="87057">MKKKPILSVLLSASLLGSLLPAQALAGETERKQSLFNSEQYEYITYDALKGKLESYEKQSRRVQLDITGKSSTGKDLYTVTISDSKSKHSELKYKGLRKLMSENPEKAQRYLKANPDIKPPILIHASIHGTEFVGTDAALRLIERYGFKNDQETKEILKNFTLIINVDANPDGRVDATRFNGNGIDLNRDFVTQSQPETQAAVKQIAELNPLVLLDLHGYVRQRGEAKHPGLILPGTPPHNPNYEYDLLYKWMNQQAEAMESNIVSERDHYETELYKTLEGTHIPLRDSKSGWDVYPPIYTPAYAMLHGGLGYTLEAPTNDWDGVKWQVDAVNGALTFALQNKQAMLHDQLEVFDRGVKGEHPNNKEGFYPDSYIIPENQKDNSAVQKVVNHLLKNDVKVEQAAKSFHADGKRYEKGTYIIDLNQPKAGLANAFLWDGEDITNDMDAMYDISAWNLSELWGFDAIKSEDDLIVQTKEVREESVRGKLIGKGPYSIPNTSVNAVHLVNSLIDQGISVKKDKDGHFYAEGKGKAIQRAVQVSGLTLRTKAVPKEATPLKKHRVAFLKDGGLGKAQSHSGTKLALERLGFQVSEVHPREVANNGLNGFDTFVYSGSASLTSYKLSEANKEFGLTDEEELKRFNGQIKQFVEQDGHFIAIGAGGSQAAKAAGLTEVEINKGFSSSNGIVKVDYLPSPLTAGYSKNDAGFVYGPIWYSSTEGTNIAASFVNNDSFFTAGHWKDRSPAKGQPVIVQEKDKPVTLIGIEAGFRDHTDYLFRLISNAVFDQE</sequence>
<evidence type="ECO:0000313" key="12">
    <source>
        <dbReference type="Proteomes" id="UP000434639"/>
    </source>
</evidence>
<feature type="active site" description="Proton donor/acceptor" evidence="8">
    <location>
        <position position="352"/>
    </location>
</feature>
<feature type="signal peptide" evidence="9">
    <location>
        <begin position="1"/>
        <end position="26"/>
    </location>
</feature>
<name>A0A7X2V5W3_9BACI</name>
<dbReference type="GO" id="GO:0008270">
    <property type="term" value="F:zinc ion binding"/>
    <property type="evidence" value="ECO:0007669"/>
    <property type="project" value="InterPro"/>
</dbReference>
<evidence type="ECO:0000256" key="3">
    <source>
        <dbReference type="ARBA" id="ARBA00022670"/>
    </source>
</evidence>
<organism evidence="11 12">
    <name type="scientific">Metabacillus mangrovi</name>
    <dbReference type="NCBI Taxonomy" id="1491830"/>
    <lineage>
        <taxon>Bacteria</taxon>
        <taxon>Bacillati</taxon>
        <taxon>Bacillota</taxon>
        <taxon>Bacilli</taxon>
        <taxon>Bacillales</taxon>
        <taxon>Bacillaceae</taxon>
        <taxon>Metabacillus</taxon>
    </lineage>
</organism>
<evidence type="ECO:0000256" key="4">
    <source>
        <dbReference type="ARBA" id="ARBA00022723"/>
    </source>
</evidence>
<dbReference type="SUPFAM" id="SSF53187">
    <property type="entry name" value="Zn-dependent exopeptidases"/>
    <property type="match status" value="1"/>
</dbReference>
<evidence type="ECO:0000256" key="2">
    <source>
        <dbReference type="ARBA" id="ARBA00005988"/>
    </source>
</evidence>
<dbReference type="AlphaFoldDB" id="A0A7X2V5W3"/>